<keyword evidence="3" id="KW-1185">Reference proteome</keyword>
<evidence type="ECO:0000313" key="2">
    <source>
        <dbReference type="EMBL" id="QLG87795.1"/>
    </source>
</evidence>
<name>A0A7H9BGS6_9NEIS</name>
<evidence type="ECO:0000259" key="1">
    <source>
        <dbReference type="Pfam" id="PF07238"/>
    </source>
</evidence>
<dbReference type="Gene3D" id="2.40.10.220">
    <property type="entry name" value="predicted glycosyltransferase like domains"/>
    <property type="match status" value="1"/>
</dbReference>
<protein>
    <submittedName>
        <fullName evidence="2">PilZ domain-containing protein</fullName>
    </submittedName>
</protein>
<reference evidence="2 3" key="1">
    <citation type="submission" date="2020-07" db="EMBL/GenBank/DDBJ databases">
        <title>Complete genome sequence of Chitinibacter sp. 2T18.</title>
        <authorList>
            <person name="Bae J.-W."/>
            <person name="Choi J.-W."/>
        </authorList>
    </citation>
    <scope>NUCLEOTIDE SEQUENCE [LARGE SCALE GENOMIC DNA]</scope>
    <source>
        <strain evidence="2 3">2T18</strain>
    </source>
</reference>
<dbReference type="GO" id="GO:0035438">
    <property type="term" value="F:cyclic-di-GMP binding"/>
    <property type="evidence" value="ECO:0007669"/>
    <property type="project" value="InterPro"/>
</dbReference>
<dbReference type="RefSeq" id="WP_179357875.1">
    <property type="nucleotide sequence ID" value="NZ_CP058627.1"/>
</dbReference>
<dbReference type="Proteomes" id="UP000509597">
    <property type="component" value="Chromosome"/>
</dbReference>
<dbReference type="KEGG" id="chiz:HQ393_05725"/>
<dbReference type="InterPro" id="IPR009875">
    <property type="entry name" value="PilZ_domain"/>
</dbReference>
<accession>A0A7H9BGS6</accession>
<feature type="domain" description="PilZ" evidence="1">
    <location>
        <begin position="136"/>
        <end position="240"/>
    </location>
</feature>
<gene>
    <name evidence="2" type="ORF">HQ393_05725</name>
</gene>
<dbReference type="Pfam" id="PF07238">
    <property type="entry name" value="PilZ"/>
    <property type="match status" value="1"/>
</dbReference>
<dbReference type="EMBL" id="CP058627">
    <property type="protein sequence ID" value="QLG87795.1"/>
    <property type="molecule type" value="Genomic_DNA"/>
</dbReference>
<dbReference type="AlphaFoldDB" id="A0A7H9BGS6"/>
<proteinExistence type="predicted"/>
<sequence>MLNPLKLFRFNTASPSMELEHEPIDQLPSPDIVRNPQQIIRLLQDMSSPSERIHALALFEGSRSAIGIWDMQLQVDRHQCDFEVIPQRGQLIGKHLTVIANWHEYRMAFSSPIVSQYNQHHFAFDIPSEVIQLSGRNFYRVHPAHKTLATLLNANIQLKGELHDLSEGGIGIKLDALQLAQLSANASNKLIIEITGQRIGITHFSICNIQTPHQERLSRVGLVFDEMAAAEQFKLRRLLLQLQTRH</sequence>
<evidence type="ECO:0000313" key="3">
    <source>
        <dbReference type="Proteomes" id="UP000509597"/>
    </source>
</evidence>
<dbReference type="SUPFAM" id="SSF141371">
    <property type="entry name" value="PilZ domain-like"/>
    <property type="match status" value="1"/>
</dbReference>
<organism evidence="2 3">
    <name type="scientific">Chitinibacter bivalviorum</name>
    <dbReference type="NCBI Taxonomy" id="2739434"/>
    <lineage>
        <taxon>Bacteria</taxon>
        <taxon>Pseudomonadati</taxon>
        <taxon>Pseudomonadota</taxon>
        <taxon>Betaproteobacteria</taxon>
        <taxon>Neisseriales</taxon>
        <taxon>Chitinibacteraceae</taxon>
        <taxon>Chitinibacter</taxon>
    </lineage>
</organism>